<reference evidence="2 3" key="1">
    <citation type="submission" date="2021-03" db="EMBL/GenBank/DDBJ databases">
        <authorList>
            <person name="Grouzdev D.S."/>
        </authorList>
    </citation>
    <scope>NUCLEOTIDE SEQUENCE [LARGE SCALE GENOMIC DNA]</scope>
    <source>
        <strain evidence="2 3">M50-1</strain>
    </source>
</reference>
<organism evidence="2 3">
    <name type="scientific">Candidatus Chloroploca mongolica</name>
    <dbReference type="NCBI Taxonomy" id="2528176"/>
    <lineage>
        <taxon>Bacteria</taxon>
        <taxon>Bacillati</taxon>
        <taxon>Chloroflexota</taxon>
        <taxon>Chloroflexia</taxon>
        <taxon>Chloroflexales</taxon>
        <taxon>Chloroflexineae</taxon>
        <taxon>Oscillochloridaceae</taxon>
        <taxon>Candidatus Chloroploca</taxon>
    </lineage>
</organism>
<dbReference type="EMBL" id="SIJK02000152">
    <property type="protein sequence ID" value="MBP1469039.1"/>
    <property type="molecule type" value="Genomic_DNA"/>
</dbReference>
<name>A0ABS4DHW5_9CHLR</name>
<evidence type="ECO:0000256" key="1">
    <source>
        <dbReference type="SAM" id="MobiDB-lite"/>
    </source>
</evidence>
<accession>A0ABS4DHW5</accession>
<comment type="caution">
    <text evidence="2">The sequence shown here is derived from an EMBL/GenBank/DDBJ whole genome shotgun (WGS) entry which is preliminary data.</text>
</comment>
<evidence type="ECO:0000313" key="3">
    <source>
        <dbReference type="Proteomes" id="UP001193081"/>
    </source>
</evidence>
<feature type="compositionally biased region" description="Low complexity" evidence="1">
    <location>
        <begin position="62"/>
        <end position="87"/>
    </location>
</feature>
<feature type="non-terminal residue" evidence="2">
    <location>
        <position position="1"/>
    </location>
</feature>
<evidence type="ECO:0000313" key="2">
    <source>
        <dbReference type="EMBL" id="MBP1469039.1"/>
    </source>
</evidence>
<keyword evidence="3" id="KW-1185">Reference proteome</keyword>
<feature type="region of interest" description="Disordered" evidence="1">
    <location>
        <begin position="62"/>
        <end position="97"/>
    </location>
</feature>
<proteinExistence type="predicted"/>
<dbReference type="RefSeq" id="WP_205712782.1">
    <property type="nucleotide sequence ID" value="NZ_SIJK02000152.1"/>
</dbReference>
<dbReference type="Proteomes" id="UP001193081">
    <property type="component" value="Unassembled WGS sequence"/>
</dbReference>
<gene>
    <name evidence="2" type="ORF">EYB53_025250</name>
</gene>
<sequence>SLNRYLYVQANPLNYTDPLGLFATGISASTEAQYQNIKVVNYGTASSWCGKKAVPVGIRSSSSTVSRSLTPSPKTSTSQPSQPTTSSNLGTSTPVRDMPTISINRKPPQSAFLYWIVEQAANIPLESFLRRVSAEVEVTPQTIFNLWKHMRTKTLFKRDLTPSTLREVRALNKKFSVYASVEVGVGITPVDVALSTTGLSTKLCIEAKLRGETGVSLPLSAVIVSDIYGTIGAEATGCIKFSSDQGFEPFEPEVNVYGGVGLRVYAEIDVGIAGGRVGARGEARLEKKWNNQGVGVNLYLEIAPFYGYKYWGRSWEDHDLLKFTGSIPVTN</sequence>
<protein>
    <submittedName>
        <fullName evidence="2">Uncharacterized protein</fullName>
    </submittedName>
</protein>